<evidence type="ECO:0000256" key="4">
    <source>
        <dbReference type="ARBA" id="ARBA00022989"/>
    </source>
</evidence>
<feature type="region of interest" description="Disordered" evidence="7">
    <location>
        <begin position="177"/>
        <end position="201"/>
    </location>
</feature>
<evidence type="ECO:0000256" key="7">
    <source>
        <dbReference type="SAM" id="MobiDB-lite"/>
    </source>
</evidence>
<evidence type="ECO:0000256" key="6">
    <source>
        <dbReference type="ARBA" id="ARBA00023136"/>
    </source>
</evidence>
<evidence type="ECO:0000256" key="8">
    <source>
        <dbReference type="SAM" id="Phobius"/>
    </source>
</evidence>
<feature type="transmembrane region" description="Helical" evidence="8">
    <location>
        <begin position="12"/>
        <end position="30"/>
    </location>
</feature>
<feature type="compositionally biased region" description="Basic and acidic residues" evidence="7">
    <location>
        <begin position="403"/>
        <end position="413"/>
    </location>
</feature>
<dbReference type="CDD" id="cd23995">
    <property type="entry name" value="Seipin_BSCL2_like"/>
    <property type="match status" value="1"/>
</dbReference>
<reference evidence="9" key="1">
    <citation type="journal article" date="2020" name="Stud. Mycol.">
        <title>101 Dothideomycetes genomes: a test case for predicting lifestyles and emergence of pathogens.</title>
        <authorList>
            <person name="Haridas S."/>
            <person name="Albert R."/>
            <person name="Binder M."/>
            <person name="Bloem J."/>
            <person name="Labutti K."/>
            <person name="Salamov A."/>
            <person name="Andreopoulos B."/>
            <person name="Baker S."/>
            <person name="Barry K."/>
            <person name="Bills G."/>
            <person name="Bluhm B."/>
            <person name="Cannon C."/>
            <person name="Castanera R."/>
            <person name="Culley D."/>
            <person name="Daum C."/>
            <person name="Ezra D."/>
            <person name="Gonzalez J."/>
            <person name="Henrissat B."/>
            <person name="Kuo A."/>
            <person name="Liang C."/>
            <person name="Lipzen A."/>
            <person name="Lutzoni F."/>
            <person name="Magnuson J."/>
            <person name="Mondo S."/>
            <person name="Nolan M."/>
            <person name="Ohm R."/>
            <person name="Pangilinan J."/>
            <person name="Park H.-J."/>
            <person name="Ramirez L."/>
            <person name="Alfaro M."/>
            <person name="Sun H."/>
            <person name="Tritt A."/>
            <person name="Yoshinaga Y."/>
            <person name="Zwiers L.-H."/>
            <person name="Turgeon B."/>
            <person name="Goodwin S."/>
            <person name="Spatafora J."/>
            <person name="Crous P."/>
            <person name="Grigoriev I."/>
        </authorList>
    </citation>
    <scope>NUCLEOTIDE SEQUENCE</scope>
    <source>
        <strain evidence="9">CBS 175.79</strain>
    </source>
</reference>
<feature type="region of interest" description="Disordered" evidence="7">
    <location>
        <begin position="342"/>
        <end position="481"/>
    </location>
</feature>
<accession>A0A6A5XSR8</accession>
<evidence type="ECO:0008006" key="11">
    <source>
        <dbReference type="Google" id="ProtNLM"/>
    </source>
</evidence>
<proteinExistence type="predicted"/>
<keyword evidence="4 8" id="KW-1133">Transmembrane helix</keyword>
<keyword evidence="5" id="KW-0443">Lipid metabolism</keyword>
<evidence type="ECO:0000256" key="1">
    <source>
        <dbReference type="ARBA" id="ARBA00004477"/>
    </source>
</evidence>
<dbReference type="GeneID" id="54285450"/>
<sequence length="481" mass="53323">MGQSDEGYRSRWPLVAYATDAVLTPFYIATSPAFLRTYLRTALVLLTSFVLFGVAVLAYTTFYFSYIPVRGVTVPVYLQYDLRTTPALHHVNRNFKTYMPSTNLVIKFPYGIANVAGLVSRQKYDVSVEMVLPRSERNLDAGNWMLGLEMRAPVTVGGGVKQMLGYGEEWDVDDFSEGGEAGTAKEGVSGGQGSPATDGLGNVGKEKAVVLARSRRPGILTYRSWITELAWRIARMPIYVIGWGDEREKVVVGMMEGVEFDKGWRNIPASVRLEVRSKTPLEVYNVAVKVSARLEGMRWVMFHYKLTSLVVFTGLFWSVEMGILLMTWGLFSIMFGGRHEDETSNHRIKKEKRIKLEGGDEGTVTPKTDDSSTPSTPLSDTSRTFPTLPSQQPLQYSSPSESTSRKIKEEDRGTPALDDIPTRATGAEADDEEEDDDFLLEEPISPSAAAALTDSGIGTSMESAREGDKGLVRRRSGKREK</sequence>
<dbReference type="PANTHER" id="PTHR21212">
    <property type="entry name" value="BERNARDINELLI-SEIP CONGENITAL LIPODYSTROPHY 2 HOMOLOG BSCL2 PROTEIN"/>
    <property type="match status" value="1"/>
</dbReference>
<dbReference type="RefSeq" id="XP_033384687.1">
    <property type="nucleotide sequence ID" value="XM_033528053.1"/>
</dbReference>
<feature type="transmembrane region" description="Helical" evidence="8">
    <location>
        <begin position="42"/>
        <end position="64"/>
    </location>
</feature>
<dbReference type="Proteomes" id="UP000799778">
    <property type="component" value="Unassembled WGS sequence"/>
</dbReference>
<evidence type="ECO:0000313" key="9">
    <source>
        <dbReference type="EMBL" id="KAF2016348.1"/>
    </source>
</evidence>
<gene>
    <name evidence="9" type="ORF">BU24DRAFT_422699</name>
</gene>
<feature type="transmembrane region" description="Helical" evidence="8">
    <location>
        <begin position="306"/>
        <end position="331"/>
    </location>
</feature>
<comment type="subcellular location">
    <subcellularLocation>
        <location evidence="1">Endoplasmic reticulum membrane</location>
        <topology evidence="1">Multi-pass membrane protein</topology>
    </subcellularLocation>
</comment>
<dbReference type="GO" id="GO:0005789">
    <property type="term" value="C:endoplasmic reticulum membrane"/>
    <property type="evidence" value="ECO:0007669"/>
    <property type="project" value="UniProtKB-SubCell"/>
</dbReference>
<dbReference type="GO" id="GO:0006629">
    <property type="term" value="P:lipid metabolic process"/>
    <property type="evidence" value="ECO:0007669"/>
    <property type="project" value="UniProtKB-KW"/>
</dbReference>
<evidence type="ECO:0000256" key="5">
    <source>
        <dbReference type="ARBA" id="ARBA00023098"/>
    </source>
</evidence>
<feature type="compositionally biased region" description="Low complexity" evidence="7">
    <location>
        <begin position="363"/>
        <end position="402"/>
    </location>
</feature>
<evidence type="ECO:0000256" key="2">
    <source>
        <dbReference type="ARBA" id="ARBA00022692"/>
    </source>
</evidence>
<keyword evidence="2 8" id="KW-0812">Transmembrane</keyword>
<name>A0A6A5XSR8_9PLEO</name>
<dbReference type="EMBL" id="ML978069">
    <property type="protein sequence ID" value="KAF2016348.1"/>
    <property type="molecule type" value="Genomic_DNA"/>
</dbReference>
<feature type="compositionally biased region" description="Acidic residues" evidence="7">
    <location>
        <begin position="428"/>
        <end position="440"/>
    </location>
</feature>
<dbReference type="OrthoDB" id="3990054at2759"/>
<dbReference type="Pfam" id="PF06775">
    <property type="entry name" value="Seipin"/>
    <property type="match status" value="1"/>
</dbReference>
<organism evidence="9 10">
    <name type="scientific">Aaosphaeria arxii CBS 175.79</name>
    <dbReference type="NCBI Taxonomy" id="1450172"/>
    <lineage>
        <taxon>Eukaryota</taxon>
        <taxon>Fungi</taxon>
        <taxon>Dikarya</taxon>
        <taxon>Ascomycota</taxon>
        <taxon>Pezizomycotina</taxon>
        <taxon>Dothideomycetes</taxon>
        <taxon>Pleosporomycetidae</taxon>
        <taxon>Pleosporales</taxon>
        <taxon>Pleosporales incertae sedis</taxon>
        <taxon>Aaosphaeria</taxon>
    </lineage>
</organism>
<evidence type="ECO:0000256" key="3">
    <source>
        <dbReference type="ARBA" id="ARBA00022824"/>
    </source>
</evidence>
<dbReference type="GO" id="GO:0140042">
    <property type="term" value="P:lipid droplet formation"/>
    <property type="evidence" value="ECO:0007669"/>
    <property type="project" value="UniProtKB-ARBA"/>
</dbReference>
<keyword evidence="10" id="KW-1185">Reference proteome</keyword>
<keyword evidence="6 8" id="KW-0472">Membrane</keyword>
<feature type="compositionally biased region" description="Basic residues" evidence="7">
    <location>
        <begin position="472"/>
        <end position="481"/>
    </location>
</feature>
<dbReference type="InterPro" id="IPR009617">
    <property type="entry name" value="Seipin"/>
</dbReference>
<dbReference type="AlphaFoldDB" id="A0A6A5XSR8"/>
<protein>
    <recommendedName>
        <fullName evidence="11">Adipose-regulatory protein-domain-containing protein</fullName>
    </recommendedName>
</protein>
<dbReference type="PANTHER" id="PTHR21212:SF0">
    <property type="entry name" value="SEIPIN"/>
    <property type="match status" value="1"/>
</dbReference>
<keyword evidence="3" id="KW-0256">Endoplasmic reticulum</keyword>
<evidence type="ECO:0000313" key="10">
    <source>
        <dbReference type="Proteomes" id="UP000799778"/>
    </source>
</evidence>